<dbReference type="GO" id="GO:0020037">
    <property type="term" value="F:heme binding"/>
    <property type="evidence" value="ECO:0007669"/>
    <property type="project" value="InterPro"/>
</dbReference>
<dbReference type="PANTHER" id="PTHR46696:SF1">
    <property type="entry name" value="CYTOCHROME P450 YJIB-RELATED"/>
    <property type="match status" value="1"/>
</dbReference>
<keyword evidence="4 7" id="KW-0560">Oxidoreductase</keyword>
<keyword evidence="5 7" id="KW-0408">Iron</keyword>
<dbReference type="Pfam" id="PF00067">
    <property type="entry name" value="p450"/>
    <property type="match status" value="1"/>
</dbReference>
<reference evidence="8 9" key="1">
    <citation type="submission" date="2018-06" db="EMBL/GenBank/DDBJ databases">
        <title>Sphaerisporangium craniellae sp. nov., isolated from a marine sponge in the South China Sea.</title>
        <authorList>
            <person name="Li L."/>
        </authorList>
    </citation>
    <scope>NUCLEOTIDE SEQUENCE [LARGE SCALE GENOMIC DNA]</scope>
    <source>
        <strain evidence="8 9">LHW63015</strain>
    </source>
</reference>
<evidence type="ECO:0000313" key="9">
    <source>
        <dbReference type="Proteomes" id="UP000253303"/>
    </source>
</evidence>
<dbReference type="OrthoDB" id="4133219at2"/>
<evidence type="ECO:0000256" key="7">
    <source>
        <dbReference type="RuleBase" id="RU000461"/>
    </source>
</evidence>
<dbReference type="GO" id="GO:0004497">
    <property type="term" value="F:monooxygenase activity"/>
    <property type="evidence" value="ECO:0007669"/>
    <property type="project" value="UniProtKB-KW"/>
</dbReference>
<dbReference type="PROSITE" id="PS00086">
    <property type="entry name" value="CYTOCHROME_P450"/>
    <property type="match status" value="1"/>
</dbReference>
<comment type="caution">
    <text evidence="8">The sequence shown here is derived from an EMBL/GenBank/DDBJ whole genome shotgun (WGS) entry which is preliminary data.</text>
</comment>
<dbReference type="InterPro" id="IPR017972">
    <property type="entry name" value="Cyt_P450_CS"/>
</dbReference>
<keyword evidence="3 7" id="KW-0479">Metal-binding</keyword>
<dbReference type="InterPro" id="IPR001128">
    <property type="entry name" value="Cyt_P450"/>
</dbReference>
<name>A0A366LZR7_9ACTN</name>
<dbReference type="GO" id="GO:0005506">
    <property type="term" value="F:iron ion binding"/>
    <property type="evidence" value="ECO:0007669"/>
    <property type="project" value="InterPro"/>
</dbReference>
<evidence type="ECO:0000313" key="8">
    <source>
        <dbReference type="EMBL" id="RBQ19478.1"/>
    </source>
</evidence>
<keyword evidence="9" id="KW-1185">Reference proteome</keyword>
<dbReference type="Gene3D" id="1.10.630.10">
    <property type="entry name" value="Cytochrome P450"/>
    <property type="match status" value="1"/>
</dbReference>
<dbReference type="GO" id="GO:0016705">
    <property type="term" value="F:oxidoreductase activity, acting on paired donors, with incorporation or reduction of molecular oxygen"/>
    <property type="evidence" value="ECO:0007669"/>
    <property type="project" value="InterPro"/>
</dbReference>
<gene>
    <name evidence="8" type="ORF">DP939_15665</name>
</gene>
<dbReference type="InterPro" id="IPR002397">
    <property type="entry name" value="Cyt_P450_B"/>
</dbReference>
<dbReference type="PRINTS" id="PR00359">
    <property type="entry name" value="BP450"/>
</dbReference>
<protein>
    <submittedName>
        <fullName evidence="8">Cytochrome P450</fullName>
    </submittedName>
</protein>
<dbReference type="InterPro" id="IPR036396">
    <property type="entry name" value="Cyt_P450_sf"/>
</dbReference>
<dbReference type="Proteomes" id="UP000253303">
    <property type="component" value="Unassembled WGS sequence"/>
</dbReference>
<comment type="similarity">
    <text evidence="1 7">Belongs to the cytochrome P450 family.</text>
</comment>
<evidence type="ECO:0000256" key="6">
    <source>
        <dbReference type="ARBA" id="ARBA00023033"/>
    </source>
</evidence>
<dbReference type="EMBL" id="QMEY01000005">
    <property type="protein sequence ID" value="RBQ19478.1"/>
    <property type="molecule type" value="Genomic_DNA"/>
</dbReference>
<dbReference type="PRINTS" id="PR00385">
    <property type="entry name" value="P450"/>
</dbReference>
<evidence type="ECO:0000256" key="4">
    <source>
        <dbReference type="ARBA" id="ARBA00023002"/>
    </source>
</evidence>
<proteinExistence type="inferred from homology"/>
<evidence type="ECO:0000256" key="5">
    <source>
        <dbReference type="ARBA" id="ARBA00023004"/>
    </source>
</evidence>
<dbReference type="SUPFAM" id="SSF48264">
    <property type="entry name" value="Cytochrome P450"/>
    <property type="match status" value="1"/>
</dbReference>
<dbReference type="FunFam" id="1.10.630.10:FF:000018">
    <property type="entry name" value="Cytochrome P450 monooxygenase"/>
    <property type="match status" value="1"/>
</dbReference>
<sequence length="384" mass="41502">MRDPHSLYQALRDQGPVRPARFHSRLPGWLVTGYAEARQLLGDPRLSKDSARALELFPPGTAGAYASALSAHMLNSDPPDHTRLRELVNKVFTARAVARLRPRIEQIATDLVDAMAPGGSADLIEVYAFPLPITVICEVLGVPDGDRDRFREWTRPFVGATDAEELARAQRELTAYMDTLVAAKRAAHGDDLLSELTRVSDAGDRLSHAELVSMAFLLLVAGHETTVNLIGNSVLALLRNPAQMAALRADPSLLPAAVEEFLRYDGPINIATVRFTTAPVSVGGVEIPAGEFVMISLLAANRDAGRFPDPDLLDLARPAAGHLGFGHGVHHCLGAPLARLEAQIALGRLLGRFPAMTLDADPADLRWRDSTLIHGLHSLPVRLA</sequence>
<dbReference type="PANTHER" id="PTHR46696">
    <property type="entry name" value="P450, PUTATIVE (EUROFUNG)-RELATED"/>
    <property type="match status" value="1"/>
</dbReference>
<dbReference type="CDD" id="cd11029">
    <property type="entry name" value="CYP107-like"/>
    <property type="match status" value="1"/>
</dbReference>
<evidence type="ECO:0000256" key="1">
    <source>
        <dbReference type="ARBA" id="ARBA00010617"/>
    </source>
</evidence>
<evidence type="ECO:0000256" key="2">
    <source>
        <dbReference type="ARBA" id="ARBA00022617"/>
    </source>
</evidence>
<keyword evidence="2 7" id="KW-0349">Heme</keyword>
<keyword evidence="6 7" id="KW-0503">Monooxygenase</keyword>
<accession>A0A366LZR7</accession>
<dbReference type="AlphaFoldDB" id="A0A366LZR7"/>
<evidence type="ECO:0000256" key="3">
    <source>
        <dbReference type="ARBA" id="ARBA00022723"/>
    </source>
</evidence>
<organism evidence="8 9">
    <name type="scientific">Spongiactinospora rosea</name>
    <dbReference type="NCBI Taxonomy" id="2248750"/>
    <lineage>
        <taxon>Bacteria</taxon>
        <taxon>Bacillati</taxon>
        <taxon>Actinomycetota</taxon>
        <taxon>Actinomycetes</taxon>
        <taxon>Streptosporangiales</taxon>
        <taxon>Streptosporangiaceae</taxon>
        <taxon>Spongiactinospora</taxon>
    </lineage>
</organism>